<accession>A0A024FVX0</accession>
<sequence>MALPDILLLGSMSWSDITLYLVDRKKIDSYHFCFFTFKFATTKTTTFEATCLTNENEHQNNFCDLHWNPRILMLHIFNTIQVVVYNKRNEETLKSSIFEFSRFLCRHNDACCVTKTSMSCIAITLRAYWKVDCHPSQTLSFHVSVIAYIPTSSLFP</sequence>
<reference evidence="1 2" key="1">
    <citation type="submission" date="2012-05" db="EMBL/GenBank/DDBJ databases">
        <title>Recombination and specialization in a pathogen metapopulation.</title>
        <authorList>
            <person name="Gardiner A."/>
            <person name="Kemen E."/>
            <person name="Schultz-Larsen T."/>
            <person name="MacLean D."/>
            <person name="Van Oosterhout C."/>
            <person name="Jones J.D.G."/>
        </authorList>
    </citation>
    <scope>NUCLEOTIDE SEQUENCE [LARGE SCALE GENOMIC DNA]</scope>
    <source>
        <strain evidence="1 2">Ac Nc2</strain>
    </source>
</reference>
<dbReference type="InParanoid" id="A0A024FVX0"/>
<keyword evidence="2" id="KW-1185">Reference proteome</keyword>
<dbReference type="AlphaFoldDB" id="A0A024FVX0"/>
<evidence type="ECO:0000313" key="2">
    <source>
        <dbReference type="Proteomes" id="UP000053237"/>
    </source>
</evidence>
<proteinExistence type="predicted"/>
<organism evidence="1 2">
    <name type="scientific">Albugo candida</name>
    <dbReference type="NCBI Taxonomy" id="65357"/>
    <lineage>
        <taxon>Eukaryota</taxon>
        <taxon>Sar</taxon>
        <taxon>Stramenopiles</taxon>
        <taxon>Oomycota</taxon>
        <taxon>Peronosporomycetes</taxon>
        <taxon>Albuginales</taxon>
        <taxon>Albuginaceae</taxon>
        <taxon>Albugo</taxon>
    </lineage>
</organism>
<comment type="caution">
    <text evidence="1">The sequence shown here is derived from an EMBL/GenBank/DDBJ whole genome shotgun (WGS) entry which is preliminary data.</text>
</comment>
<gene>
    <name evidence="1" type="ORF">BN9_125070</name>
</gene>
<evidence type="ECO:0000313" key="1">
    <source>
        <dbReference type="EMBL" id="CCI11181.1"/>
    </source>
</evidence>
<protein>
    <submittedName>
        <fullName evidence="1">Uncharacterized protein</fullName>
    </submittedName>
</protein>
<name>A0A024FVX0_9STRA</name>
<dbReference type="Proteomes" id="UP000053237">
    <property type="component" value="Unassembled WGS sequence"/>
</dbReference>
<dbReference type="EMBL" id="CAIX01000581">
    <property type="protein sequence ID" value="CCI11181.1"/>
    <property type="molecule type" value="Genomic_DNA"/>
</dbReference>